<feature type="transmembrane region" description="Helical" evidence="6">
    <location>
        <begin position="107"/>
        <end position="127"/>
    </location>
</feature>
<sequence>MRIDIWRIRLADLPFGKSFLIKQLRIIILAFRGYDEDRCLLRASSLTFYTLLSIVPVAAMFFGIAKGFGFAKRLEKELFEKFPGQEEILSQVINFANSLLEQTQGGLIAGIGMLVLFWSVLKVLGHIEMALNHIWEIKEQRSWGRKFGDYLAIMLISPVLVLMSGSATVFITTQVEHITQKVALLG</sequence>
<feature type="transmembrane region" description="Helical" evidence="6">
    <location>
        <begin position="147"/>
        <end position="171"/>
    </location>
</feature>
<reference evidence="7" key="1">
    <citation type="journal article" date="2014" name="Front. Microbiol.">
        <title>High frequency of phylogenetically diverse reductive dehalogenase-homologous genes in deep subseafloor sedimentary metagenomes.</title>
        <authorList>
            <person name="Kawai M."/>
            <person name="Futagami T."/>
            <person name="Toyoda A."/>
            <person name="Takaki Y."/>
            <person name="Nishi S."/>
            <person name="Hori S."/>
            <person name="Arai W."/>
            <person name="Tsubouchi T."/>
            <person name="Morono Y."/>
            <person name="Uchiyama I."/>
            <person name="Ito T."/>
            <person name="Fujiyama A."/>
            <person name="Inagaki F."/>
            <person name="Takami H."/>
        </authorList>
    </citation>
    <scope>NUCLEOTIDE SEQUENCE</scope>
    <source>
        <strain evidence="7">Expedition CK06-06</strain>
    </source>
</reference>
<keyword evidence="5 6" id="KW-0472">Membrane</keyword>
<proteinExistence type="predicted"/>
<keyword evidence="2" id="KW-1003">Cell membrane</keyword>
<dbReference type="Pfam" id="PF03631">
    <property type="entry name" value="Virul_fac_BrkB"/>
    <property type="match status" value="1"/>
</dbReference>
<evidence type="ECO:0000256" key="3">
    <source>
        <dbReference type="ARBA" id="ARBA00022692"/>
    </source>
</evidence>
<comment type="caution">
    <text evidence="7">The sequence shown here is derived from an EMBL/GenBank/DDBJ whole genome shotgun (WGS) entry which is preliminary data.</text>
</comment>
<evidence type="ECO:0000256" key="6">
    <source>
        <dbReference type="SAM" id="Phobius"/>
    </source>
</evidence>
<feature type="transmembrane region" description="Helical" evidence="6">
    <location>
        <begin position="46"/>
        <end position="65"/>
    </location>
</feature>
<evidence type="ECO:0000256" key="1">
    <source>
        <dbReference type="ARBA" id="ARBA00004651"/>
    </source>
</evidence>
<comment type="subcellular location">
    <subcellularLocation>
        <location evidence="1">Cell membrane</location>
        <topology evidence="1">Multi-pass membrane protein</topology>
    </subcellularLocation>
</comment>
<evidence type="ECO:0000256" key="5">
    <source>
        <dbReference type="ARBA" id="ARBA00023136"/>
    </source>
</evidence>
<evidence type="ECO:0000256" key="2">
    <source>
        <dbReference type="ARBA" id="ARBA00022475"/>
    </source>
</evidence>
<feature type="non-terminal residue" evidence="7">
    <location>
        <position position="186"/>
    </location>
</feature>
<accession>X0VKM6</accession>
<keyword evidence="4 6" id="KW-1133">Transmembrane helix</keyword>
<organism evidence="7">
    <name type="scientific">marine sediment metagenome</name>
    <dbReference type="NCBI Taxonomy" id="412755"/>
    <lineage>
        <taxon>unclassified sequences</taxon>
        <taxon>metagenomes</taxon>
        <taxon>ecological metagenomes</taxon>
    </lineage>
</organism>
<dbReference type="PANTHER" id="PTHR30213">
    <property type="entry name" value="INNER MEMBRANE PROTEIN YHJD"/>
    <property type="match status" value="1"/>
</dbReference>
<dbReference type="AlphaFoldDB" id="X0VKM6"/>
<gene>
    <name evidence="7" type="ORF">S01H1_39282</name>
</gene>
<dbReference type="InterPro" id="IPR017039">
    <property type="entry name" value="Virul_fac_BrkB"/>
</dbReference>
<keyword evidence="3 6" id="KW-0812">Transmembrane</keyword>
<dbReference type="EMBL" id="BARS01024780">
    <property type="protein sequence ID" value="GAG11757.1"/>
    <property type="molecule type" value="Genomic_DNA"/>
</dbReference>
<dbReference type="GO" id="GO:0005886">
    <property type="term" value="C:plasma membrane"/>
    <property type="evidence" value="ECO:0007669"/>
    <property type="project" value="UniProtKB-SubCell"/>
</dbReference>
<protein>
    <submittedName>
        <fullName evidence="7">Uncharacterized protein</fullName>
    </submittedName>
</protein>
<evidence type="ECO:0000256" key="4">
    <source>
        <dbReference type="ARBA" id="ARBA00022989"/>
    </source>
</evidence>
<dbReference type="PANTHER" id="PTHR30213:SF0">
    <property type="entry name" value="UPF0761 MEMBRANE PROTEIN YIHY"/>
    <property type="match status" value="1"/>
</dbReference>
<evidence type="ECO:0000313" key="7">
    <source>
        <dbReference type="EMBL" id="GAG11757.1"/>
    </source>
</evidence>
<name>X0VKM6_9ZZZZ</name>